<evidence type="ECO:0000313" key="2">
    <source>
        <dbReference type="Proteomes" id="UP000683360"/>
    </source>
</evidence>
<dbReference type="CDD" id="cd10229">
    <property type="entry name" value="ASKHA_NBD_HSP70_HSPA12"/>
    <property type="match status" value="1"/>
</dbReference>
<proteinExistence type="predicted"/>
<keyword evidence="2" id="KW-1185">Reference proteome</keyword>
<dbReference type="Proteomes" id="UP000683360">
    <property type="component" value="Unassembled WGS sequence"/>
</dbReference>
<accession>A0A8S3QTV5</accession>
<name>A0A8S3QTV5_MYTED</name>
<dbReference type="OrthoDB" id="6127299at2759"/>
<dbReference type="InterPro" id="IPR043129">
    <property type="entry name" value="ATPase_NBD"/>
</dbReference>
<keyword evidence="1" id="KW-0346">Stress response</keyword>
<dbReference type="SUPFAM" id="SSF53067">
    <property type="entry name" value="Actin-like ATPase domain"/>
    <property type="match status" value="1"/>
</dbReference>
<reference evidence="1" key="1">
    <citation type="submission" date="2021-03" db="EMBL/GenBank/DDBJ databases">
        <authorList>
            <person name="Bekaert M."/>
        </authorList>
    </citation>
    <scope>NUCLEOTIDE SEQUENCE</scope>
</reference>
<dbReference type="PANTHER" id="PTHR14187">
    <property type="entry name" value="ALPHA KINASE/ELONGATION FACTOR 2 KINASE"/>
    <property type="match status" value="1"/>
</dbReference>
<sequence>MQKKRDHLLVAAIDFGTTYSGYAFSMRHEFKTDPLKIHANQAWNSGGRALLSLKTPTCLLLNDKKELDSFGYEAENKYADIVMDDEQDNYYYFHRFKMNLHNNKKITSHMVLEDIRGKSVPAIEVFGLSIKALVTHLTDILDKQGTGMDKSEIQWVLTVPAIWTDAAKQFMRKSAVKAGIPEKSLKIALEPEAASIFCQYLPTKKLHGADEGFTMTEPGAKYMVVDLGGPLMKKIKDDDPSAYLDLFREFETVKRTITPEKDSKVNITIPYASLDTHCNNILGENLADVLGSSPYSKQIAVRGDKMRVDADVMKALFKPTIDNIISLMKEILQNKAASDVSQLLLVADVFPQKCEKIFNKIVEKDQEISLGQKFTTGHLTVVPMQKEMKLQIYVSTNKTPMYTDETSSTYLGSATITFLVPTEDLRNVKAEYIFGNTEISMKAVDEKTGTNITASFDLI</sequence>
<gene>
    <name evidence="1" type="ORF">MEDL_13848</name>
</gene>
<evidence type="ECO:0000313" key="1">
    <source>
        <dbReference type="EMBL" id="CAG2199171.1"/>
    </source>
</evidence>
<dbReference type="AlphaFoldDB" id="A0A8S3QTV5"/>
<protein>
    <submittedName>
        <fullName evidence="1">Heat shock 70 kDa protein 12B,Heat shock 70 kDa protein 12A</fullName>
    </submittedName>
</protein>
<comment type="caution">
    <text evidence="1">The sequence shown here is derived from an EMBL/GenBank/DDBJ whole genome shotgun (WGS) entry which is preliminary data.</text>
</comment>
<dbReference type="Gene3D" id="3.30.420.40">
    <property type="match status" value="1"/>
</dbReference>
<organism evidence="1 2">
    <name type="scientific">Mytilus edulis</name>
    <name type="common">Blue mussel</name>
    <dbReference type="NCBI Taxonomy" id="6550"/>
    <lineage>
        <taxon>Eukaryota</taxon>
        <taxon>Metazoa</taxon>
        <taxon>Spiralia</taxon>
        <taxon>Lophotrochozoa</taxon>
        <taxon>Mollusca</taxon>
        <taxon>Bivalvia</taxon>
        <taxon>Autobranchia</taxon>
        <taxon>Pteriomorphia</taxon>
        <taxon>Mytilida</taxon>
        <taxon>Mytiloidea</taxon>
        <taxon>Mytilidae</taxon>
        <taxon>Mytilinae</taxon>
        <taxon>Mytilus</taxon>
    </lineage>
</organism>
<dbReference type="PANTHER" id="PTHR14187:SF5">
    <property type="entry name" value="HEAT SHOCK 70 KDA PROTEIN 12A"/>
    <property type="match status" value="1"/>
</dbReference>
<dbReference type="EMBL" id="CAJPWZ010000712">
    <property type="protein sequence ID" value="CAG2199171.1"/>
    <property type="molecule type" value="Genomic_DNA"/>
</dbReference>